<keyword evidence="1" id="KW-0732">Signal</keyword>
<dbReference type="PROSITE" id="PS51352">
    <property type="entry name" value="THIOREDOXIN_2"/>
    <property type="match status" value="1"/>
</dbReference>
<dbReference type="AlphaFoldDB" id="B1Y5Y9"/>
<dbReference type="SUPFAM" id="SSF52833">
    <property type="entry name" value="Thioredoxin-like"/>
    <property type="match status" value="2"/>
</dbReference>
<proteinExistence type="predicted"/>
<dbReference type="STRING" id="395495.Lcho_0061"/>
<dbReference type="InterPro" id="IPR041737">
    <property type="entry name" value="SoxW"/>
</dbReference>
<feature type="signal peptide" evidence="1">
    <location>
        <begin position="1"/>
        <end position="26"/>
    </location>
</feature>
<protein>
    <submittedName>
        <fullName evidence="3">Thioredoxin-related protein-like protein</fullName>
    </submittedName>
</protein>
<evidence type="ECO:0000256" key="1">
    <source>
        <dbReference type="SAM" id="SignalP"/>
    </source>
</evidence>
<evidence type="ECO:0000313" key="3">
    <source>
        <dbReference type="EMBL" id="ACB32336.1"/>
    </source>
</evidence>
<keyword evidence="4" id="KW-1185">Reference proteome</keyword>
<dbReference type="EMBL" id="CP001013">
    <property type="protein sequence ID" value="ACB32336.1"/>
    <property type="molecule type" value="Genomic_DNA"/>
</dbReference>
<dbReference type="CDD" id="cd02951">
    <property type="entry name" value="SoxW"/>
    <property type="match status" value="1"/>
</dbReference>
<accession>B1Y5Y9</accession>
<gene>
    <name evidence="3" type="ordered locus">Lcho_0061</name>
</gene>
<feature type="domain" description="Thioredoxin" evidence="2">
    <location>
        <begin position="18"/>
        <end position="171"/>
    </location>
</feature>
<sequence length="349" mass="39237" precursor="true">MKHLPIRLLCGLLCLAATLLGAPARAADAKPADAAHAVPLAIDIPPWFTEGFLDFKEELASAGQAGKQLMVYVGQDGCPYCRELMQTNFSQKPIADKTRVHFVAIALNLWGDRELSWTDGRTLSEKALARELKVQFTPTLLFLDARGQVRLRLNGYQPPQRFSAVLDYLIGGHDQRETLAQFLARSPAAPARPQLTDEAFFMPAPLDLRRRTGARPLAVLFETRHCRACDEMHDQGFKRPEVRTQLARFDVARLALSDGAEIVTPADRRQRADAWARELGVSFTPTLVFFDAGGAEVFRLDGYTRPFHLASAFEYVADGGYRREPEFQRYLRDKADRLRARGQPVELWK</sequence>
<dbReference type="KEGG" id="lch:Lcho_0061"/>
<feature type="chain" id="PRO_5002773372" evidence="1">
    <location>
        <begin position="27"/>
        <end position="349"/>
    </location>
</feature>
<reference evidence="3 4" key="1">
    <citation type="submission" date="2008-03" db="EMBL/GenBank/DDBJ databases">
        <title>Complete sequence of Leptothrix cholodnii SP-6.</title>
        <authorList>
            <consortium name="US DOE Joint Genome Institute"/>
            <person name="Copeland A."/>
            <person name="Lucas S."/>
            <person name="Lapidus A."/>
            <person name="Glavina del Rio T."/>
            <person name="Dalin E."/>
            <person name="Tice H."/>
            <person name="Bruce D."/>
            <person name="Goodwin L."/>
            <person name="Pitluck S."/>
            <person name="Chertkov O."/>
            <person name="Brettin T."/>
            <person name="Detter J.C."/>
            <person name="Han C."/>
            <person name="Kuske C.R."/>
            <person name="Schmutz J."/>
            <person name="Larimer F."/>
            <person name="Land M."/>
            <person name="Hauser L."/>
            <person name="Kyrpides N."/>
            <person name="Lykidis A."/>
            <person name="Emerson D."/>
            <person name="Richardson P."/>
        </authorList>
    </citation>
    <scope>NUCLEOTIDE SEQUENCE [LARGE SCALE GENOMIC DNA]</scope>
    <source>
        <strain evidence="4">ATCC 51168 / LMG 8142 / SP-6</strain>
    </source>
</reference>
<dbReference type="InterPro" id="IPR036249">
    <property type="entry name" value="Thioredoxin-like_sf"/>
</dbReference>
<dbReference type="InterPro" id="IPR012336">
    <property type="entry name" value="Thioredoxin-like_fold"/>
</dbReference>
<evidence type="ECO:0000313" key="4">
    <source>
        <dbReference type="Proteomes" id="UP000001693"/>
    </source>
</evidence>
<dbReference type="Proteomes" id="UP000001693">
    <property type="component" value="Chromosome"/>
</dbReference>
<name>B1Y5Y9_LEPCP</name>
<dbReference type="HOGENOM" id="CLU_067494_0_0_4"/>
<dbReference type="InterPro" id="IPR013766">
    <property type="entry name" value="Thioredoxin_domain"/>
</dbReference>
<dbReference type="RefSeq" id="WP_012345098.1">
    <property type="nucleotide sequence ID" value="NC_010524.1"/>
</dbReference>
<organism evidence="3 4">
    <name type="scientific">Leptothrix cholodnii (strain ATCC 51168 / LMG 8142 / SP-6)</name>
    <name type="common">Leptothrix discophora (strain SP-6)</name>
    <dbReference type="NCBI Taxonomy" id="395495"/>
    <lineage>
        <taxon>Bacteria</taxon>
        <taxon>Pseudomonadati</taxon>
        <taxon>Pseudomonadota</taxon>
        <taxon>Betaproteobacteria</taxon>
        <taxon>Burkholderiales</taxon>
        <taxon>Sphaerotilaceae</taxon>
        <taxon>Leptothrix</taxon>
    </lineage>
</organism>
<evidence type="ECO:0000259" key="2">
    <source>
        <dbReference type="PROSITE" id="PS51352"/>
    </source>
</evidence>
<dbReference type="Pfam" id="PF13098">
    <property type="entry name" value="Thioredoxin_2"/>
    <property type="match status" value="2"/>
</dbReference>
<dbReference type="OrthoDB" id="9791630at2"/>
<dbReference type="Gene3D" id="3.40.30.10">
    <property type="entry name" value="Glutaredoxin"/>
    <property type="match status" value="2"/>
</dbReference>
<dbReference type="eggNOG" id="COG2143">
    <property type="taxonomic scope" value="Bacteria"/>
</dbReference>